<dbReference type="PANTHER" id="PTHR42693:SF33">
    <property type="entry name" value="ARYLSULFATASE"/>
    <property type="match status" value="1"/>
</dbReference>
<evidence type="ECO:0000256" key="3">
    <source>
        <dbReference type="ARBA" id="ARBA00022801"/>
    </source>
</evidence>
<evidence type="ECO:0000256" key="4">
    <source>
        <dbReference type="ARBA" id="ARBA00022837"/>
    </source>
</evidence>
<protein>
    <submittedName>
        <fullName evidence="7">Sulfatase</fullName>
    </submittedName>
</protein>
<dbReference type="KEGG" id="cbae:COR50_12720"/>
<keyword evidence="5" id="KW-0732">Signal</keyword>
<evidence type="ECO:0000256" key="1">
    <source>
        <dbReference type="ARBA" id="ARBA00008779"/>
    </source>
</evidence>
<dbReference type="GO" id="GO:0004065">
    <property type="term" value="F:arylsulfatase activity"/>
    <property type="evidence" value="ECO:0007669"/>
    <property type="project" value="TreeGrafter"/>
</dbReference>
<organism evidence="7 8">
    <name type="scientific">Chitinophaga caeni</name>
    <dbReference type="NCBI Taxonomy" id="2029983"/>
    <lineage>
        <taxon>Bacteria</taxon>
        <taxon>Pseudomonadati</taxon>
        <taxon>Bacteroidota</taxon>
        <taxon>Chitinophagia</taxon>
        <taxon>Chitinophagales</taxon>
        <taxon>Chitinophagaceae</taxon>
        <taxon>Chitinophaga</taxon>
    </lineage>
</organism>
<dbReference type="InterPro" id="IPR050738">
    <property type="entry name" value="Sulfatase"/>
</dbReference>
<evidence type="ECO:0000259" key="6">
    <source>
        <dbReference type="Pfam" id="PF00884"/>
    </source>
</evidence>
<accession>A0A291QVL0</accession>
<proteinExistence type="inferred from homology"/>
<gene>
    <name evidence="7" type="ORF">COR50_12720</name>
</gene>
<comment type="similarity">
    <text evidence="1">Belongs to the sulfatase family.</text>
</comment>
<feature type="chain" id="PRO_5012696901" evidence="5">
    <location>
        <begin position="26"/>
        <end position="447"/>
    </location>
</feature>
<dbReference type="PANTHER" id="PTHR42693">
    <property type="entry name" value="ARYLSULFATASE FAMILY MEMBER"/>
    <property type="match status" value="1"/>
</dbReference>
<keyword evidence="4" id="KW-0106">Calcium</keyword>
<keyword evidence="3" id="KW-0378">Hydrolase</keyword>
<dbReference type="GO" id="GO:0046872">
    <property type="term" value="F:metal ion binding"/>
    <property type="evidence" value="ECO:0007669"/>
    <property type="project" value="UniProtKB-KW"/>
</dbReference>
<evidence type="ECO:0000313" key="8">
    <source>
        <dbReference type="Proteomes" id="UP000220133"/>
    </source>
</evidence>
<evidence type="ECO:0000256" key="5">
    <source>
        <dbReference type="SAM" id="SignalP"/>
    </source>
</evidence>
<keyword evidence="8" id="KW-1185">Reference proteome</keyword>
<dbReference type="PROSITE" id="PS00523">
    <property type="entry name" value="SULFATASE_1"/>
    <property type="match status" value="1"/>
</dbReference>
<sequence length="447" mass="50314">MLSTRNVFKCLVLISLTAWSTLLPAQKKSKKPNVIFILADDMGFADLSCYGNMQIRTPHLDQMAAEGFKAGSFVVPAPTCSPARASFLTGKYPIRVGIPYALGPGNKHGLNDTYFSIAKMFKRENYQTMMIGKWHLGDRSDTKPTGHGFDHYYGMMYSHDYKYPFVKTDTTLAIFEDNKRVIEKPDFTKLMDHYTDKAKEFISEASKKDQPFFLYLPYPMPHAPVGTTDQWNGKSDAGKYGDVIEHIDGCVGQILTLLRQLDIDENTLVMFSSDNGPWNEMPERMFGENIVQPWDHGSVGPLRGGKANTYEGGHRVPFIARWPGHIPAAQYSLQSLVMFDMMPTLADVIGFPGNQLPRDLDGVNNWPVISGKSKGGDRTIYYLNAGGKYEAVRKGDWKLRIAKVKDAEVQLFNLKSDISERHNVANRYPGKVEELTALLKHQEETGY</sequence>
<dbReference type="Gene3D" id="3.40.720.10">
    <property type="entry name" value="Alkaline Phosphatase, subunit A"/>
    <property type="match status" value="1"/>
</dbReference>
<dbReference type="InterPro" id="IPR017850">
    <property type="entry name" value="Alkaline_phosphatase_core_sf"/>
</dbReference>
<dbReference type="InterPro" id="IPR000917">
    <property type="entry name" value="Sulfatase_N"/>
</dbReference>
<dbReference type="AlphaFoldDB" id="A0A291QVL0"/>
<dbReference type="Proteomes" id="UP000220133">
    <property type="component" value="Chromosome"/>
</dbReference>
<dbReference type="InterPro" id="IPR024607">
    <property type="entry name" value="Sulfatase_CS"/>
</dbReference>
<evidence type="ECO:0000256" key="2">
    <source>
        <dbReference type="ARBA" id="ARBA00022723"/>
    </source>
</evidence>
<dbReference type="SUPFAM" id="SSF53649">
    <property type="entry name" value="Alkaline phosphatase-like"/>
    <property type="match status" value="1"/>
</dbReference>
<dbReference type="EMBL" id="CP023777">
    <property type="protein sequence ID" value="ATL47961.1"/>
    <property type="molecule type" value="Genomic_DNA"/>
</dbReference>
<feature type="domain" description="Sulfatase N-terminal" evidence="6">
    <location>
        <begin position="32"/>
        <end position="350"/>
    </location>
</feature>
<name>A0A291QVL0_9BACT</name>
<dbReference type="Pfam" id="PF00884">
    <property type="entry name" value="Sulfatase"/>
    <property type="match status" value="1"/>
</dbReference>
<dbReference type="Gene3D" id="3.30.1120.10">
    <property type="match status" value="1"/>
</dbReference>
<keyword evidence="2" id="KW-0479">Metal-binding</keyword>
<evidence type="ECO:0000313" key="7">
    <source>
        <dbReference type="EMBL" id="ATL47961.1"/>
    </source>
</evidence>
<reference evidence="7 8" key="1">
    <citation type="submission" date="2017-10" db="EMBL/GenBank/DDBJ databases">
        <title>Paenichitinophaga pekingensis gen. nov., sp. nov., isolated from activated sludge.</title>
        <authorList>
            <person name="Jin D."/>
            <person name="Kong X."/>
            <person name="Deng Y."/>
            <person name="Bai Z."/>
        </authorList>
    </citation>
    <scope>NUCLEOTIDE SEQUENCE [LARGE SCALE GENOMIC DNA]</scope>
    <source>
        <strain evidence="7 8">13</strain>
    </source>
</reference>
<feature type="signal peptide" evidence="5">
    <location>
        <begin position="1"/>
        <end position="25"/>
    </location>
</feature>